<sequence length="808" mass="89835">MPIPANTKGPRTPGWNLKQNALKAQGDLPHGYGIGLAHAYSGTMALDIDNWTVTTSLLAEHGIDLQALYDAPDAVVINSGKPGHGKLLYAMPFGAALPSKKIMHSGITAYELRCATVSGLTVQDVLPPSIHPETRQPYHWAGHGHWTRMPVIPQALLDLWSGMLSQDKERTIATDGSIDASWEEIRQALDAVPAECTRDEWVGIGMALHWAGTQTDQLEQALALWNEWSATAQTKYPGEREILTQWVSFRPDKATAVKLGTLFHIAKSHGWTRPVPDASELFSKIDIPVMEPLSVMDGLRPKPPEMDLSLWPNILKTRSTEISESVGCDPLVPLFAGLAAVCGVIDARTRLELMPGFKVPPVLWLMTLGDPADKKSPGSRPMLSPLKNIEAEDRPRYGKELLDWEGREAQHASAKKAFLDWSSSTEAMLGGDQAPLVPDLSAQPVPLKITVSDITSQKLVRQAADRPRGLLCYLDEMNSWVRKLTDKSSGEDRSAWVVSYESEHYEMDRVGAGSIYAENLAVSIYGNIQPQVFKANLAALSADGLLQRFIPAILRGSKTKLGQPIPDYMSSAGAWENTLRLTYALPVQTYQLSTEAYTAFRDFQQWYESAKQDERVLDSGTEYMTAFGKLEGLAGRLILMFHVIESPFNPVVSVDVIHRVVSLVRGYIIPAYRYALGEVGGVITDTFDQWVIDYIVQISGDVHTVDLRSLKRSARRPLEGKTDWQKDQAIMDAMLVIEQAGWAVQIESELHKKKVTWAINPTLPEMFKDYRQTVIKAKQRHADYIYRHATAKGYDRKLVKGYTPDMDE</sequence>
<dbReference type="InterPro" id="IPR015330">
    <property type="entry name" value="DNA_primase/pol_bifunc_N"/>
</dbReference>
<proteinExistence type="predicted"/>
<dbReference type="GO" id="GO:0016817">
    <property type="term" value="F:hydrolase activity, acting on acid anhydrides"/>
    <property type="evidence" value="ECO:0007669"/>
    <property type="project" value="InterPro"/>
</dbReference>
<evidence type="ECO:0000259" key="1">
    <source>
        <dbReference type="Pfam" id="PF08707"/>
    </source>
</evidence>
<dbReference type="InterPro" id="IPR014819">
    <property type="entry name" value="PriCT_2"/>
</dbReference>
<evidence type="ECO:0000259" key="2">
    <source>
        <dbReference type="Pfam" id="PF09250"/>
    </source>
</evidence>
<dbReference type="Pfam" id="PF13148">
    <property type="entry name" value="DUF3987"/>
    <property type="match status" value="1"/>
</dbReference>
<dbReference type="InterPro" id="IPR025048">
    <property type="entry name" value="DUF3987"/>
</dbReference>
<reference evidence="3" key="1">
    <citation type="submission" date="2020-05" db="EMBL/GenBank/DDBJ databases">
        <authorList>
            <person name="Chiriac C."/>
            <person name="Salcher M."/>
            <person name="Ghai R."/>
            <person name="Kavagutti S V."/>
        </authorList>
    </citation>
    <scope>NUCLEOTIDE SEQUENCE</scope>
</reference>
<organism evidence="3">
    <name type="scientific">uncultured Caudovirales phage</name>
    <dbReference type="NCBI Taxonomy" id="2100421"/>
    <lineage>
        <taxon>Viruses</taxon>
        <taxon>Duplodnaviria</taxon>
        <taxon>Heunggongvirae</taxon>
        <taxon>Uroviricota</taxon>
        <taxon>Caudoviricetes</taxon>
        <taxon>Peduoviridae</taxon>
        <taxon>Maltschvirus</taxon>
        <taxon>Maltschvirus maltsch</taxon>
    </lineage>
</organism>
<evidence type="ECO:0000313" key="3">
    <source>
        <dbReference type="EMBL" id="CAB5222505.1"/>
    </source>
</evidence>
<protein>
    <recommendedName>
        <fullName evidence="4">DNA primase/polymerase bifunctional N-terminal domain-containing protein</fullName>
    </recommendedName>
</protein>
<dbReference type="Pfam" id="PF09250">
    <property type="entry name" value="Prim-Pol"/>
    <property type="match status" value="1"/>
</dbReference>
<feature type="domain" description="Primase C-terminal 2" evidence="1">
    <location>
        <begin position="185"/>
        <end position="266"/>
    </location>
</feature>
<gene>
    <name evidence="3" type="ORF">UFOVP372_11</name>
</gene>
<accession>A0A6J7X003</accession>
<dbReference type="EMBL" id="LR798302">
    <property type="protein sequence ID" value="CAB5222505.1"/>
    <property type="molecule type" value="Genomic_DNA"/>
</dbReference>
<feature type="domain" description="DNA primase/polymerase bifunctional N-terminal" evidence="2">
    <location>
        <begin position="2"/>
        <end position="150"/>
    </location>
</feature>
<evidence type="ECO:0008006" key="4">
    <source>
        <dbReference type="Google" id="ProtNLM"/>
    </source>
</evidence>
<dbReference type="Pfam" id="PF08707">
    <property type="entry name" value="PriCT_2"/>
    <property type="match status" value="1"/>
</dbReference>
<name>A0A6J7X003_9CAUD</name>